<dbReference type="GeneID" id="87902904"/>
<organism evidence="1 2">
    <name type="scientific">Podospora pseudocomata</name>
    <dbReference type="NCBI Taxonomy" id="2093779"/>
    <lineage>
        <taxon>Eukaryota</taxon>
        <taxon>Fungi</taxon>
        <taxon>Dikarya</taxon>
        <taxon>Ascomycota</taxon>
        <taxon>Pezizomycotina</taxon>
        <taxon>Sordariomycetes</taxon>
        <taxon>Sordariomycetidae</taxon>
        <taxon>Sordariales</taxon>
        <taxon>Podosporaceae</taxon>
        <taxon>Podospora</taxon>
    </lineage>
</organism>
<name>A0ABR0GMG0_9PEZI</name>
<evidence type="ECO:0000313" key="1">
    <source>
        <dbReference type="EMBL" id="KAK4656799.1"/>
    </source>
</evidence>
<protein>
    <submittedName>
        <fullName evidence="1">Uncharacterized protein</fullName>
    </submittedName>
</protein>
<sequence length="176" mass="18802">MLVKGGERLAGSHVIKPLGDMMELHSSGSIASNSGPGPGVLWRVCWSPAAEVFVVVVVIVVDCVFKGVPTRSTGLDGSVLSFRAEPVPPLTSMVAPFGLFSAAILDALDEVRPVLLDAIRNATWPCIWATADTRRLMRHAACIMRNVSPYPMSSCHSLQDGLLQQSPAMRLSGPDH</sequence>
<reference evidence="1 2" key="1">
    <citation type="journal article" date="2023" name="bioRxiv">
        <title>High-quality genome assemblies of four members of thePodospora anserinaspecies complex.</title>
        <authorList>
            <person name="Ament-Velasquez S.L."/>
            <person name="Vogan A.A."/>
            <person name="Wallerman O."/>
            <person name="Hartmann F."/>
            <person name="Gautier V."/>
            <person name="Silar P."/>
            <person name="Giraud T."/>
            <person name="Johannesson H."/>
        </authorList>
    </citation>
    <scope>NUCLEOTIDE SEQUENCE [LARGE SCALE GENOMIC DNA]</scope>
    <source>
        <strain evidence="1 2">CBS 415.72m</strain>
    </source>
</reference>
<keyword evidence="2" id="KW-1185">Reference proteome</keyword>
<accession>A0ABR0GMG0</accession>
<proteinExistence type="predicted"/>
<dbReference type="RefSeq" id="XP_062745774.1">
    <property type="nucleotide sequence ID" value="XM_062883330.1"/>
</dbReference>
<comment type="caution">
    <text evidence="1">The sequence shown here is derived from an EMBL/GenBank/DDBJ whole genome shotgun (WGS) entry which is preliminary data.</text>
</comment>
<dbReference type="Proteomes" id="UP001323405">
    <property type="component" value="Unassembled WGS sequence"/>
</dbReference>
<evidence type="ECO:0000313" key="2">
    <source>
        <dbReference type="Proteomes" id="UP001323405"/>
    </source>
</evidence>
<gene>
    <name evidence="1" type="ORF">QC762_0039280</name>
</gene>
<dbReference type="EMBL" id="JAFFHA010000004">
    <property type="protein sequence ID" value="KAK4656799.1"/>
    <property type="molecule type" value="Genomic_DNA"/>
</dbReference>